<feature type="compositionally biased region" description="Polar residues" evidence="1">
    <location>
        <begin position="139"/>
        <end position="154"/>
    </location>
</feature>
<feature type="region of interest" description="Disordered" evidence="1">
    <location>
        <begin position="120"/>
        <end position="157"/>
    </location>
</feature>
<reference evidence="3" key="1">
    <citation type="submission" date="2024-04" db="EMBL/GenBank/DDBJ databases">
        <authorList>
            <person name="Shaw F."/>
            <person name="Minotto A."/>
        </authorList>
    </citation>
    <scope>NUCLEOTIDE SEQUENCE [LARGE SCALE GENOMIC DNA]</scope>
</reference>
<protein>
    <recommendedName>
        <fullName evidence="4">BTB domain-containing protein</fullName>
    </recommendedName>
</protein>
<evidence type="ECO:0000256" key="1">
    <source>
        <dbReference type="SAM" id="MobiDB-lite"/>
    </source>
</evidence>
<evidence type="ECO:0008006" key="4">
    <source>
        <dbReference type="Google" id="ProtNLM"/>
    </source>
</evidence>
<dbReference type="EMBL" id="OZ037946">
    <property type="protein sequence ID" value="CAL1705607.1"/>
    <property type="molecule type" value="Genomic_DNA"/>
</dbReference>
<sequence length="401" mass="44660">MSDVVIRVDDNSDNASSFDAKRLSVDPRFARKDSRTSAIASGPPVNICTSAFGAADPIQASKRVLHRHFIPRPFPPPALANVPVEYIVDQLHSLASNYWSKPETADCTIIVPLPMLNPPGPERASRPCSNSPEPLFPALSTQHVSGRQTSTSTPRPAPRMVMKLHMDYLSAQSKLFRGIFSGVYPPELCMQTPSGCCTPTPSTSQASHNHPSAFRSRPFNDLPRLLPSPPSQPVLFLPVPDPSSLRILIHYIYFGSTVYLEDALDRGEINWEGLARNVEYLGMGVEIKVFLGRWYGRWKRGRGESYDDDEDYDSEDSYDSEDEDLEYFEKCSSATSVSISFEDEMELEQDLKNTSLNFEPARGRNRVSRRLGHATSDPTLQASAPQHQAFFVPPSPRGRSE</sequence>
<feature type="compositionally biased region" description="Polar residues" evidence="1">
    <location>
        <begin position="376"/>
        <end position="386"/>
    </location>
</feature>
<gene>
    <name evidence="2" type="ORF">GFSPODELE1_LOCUS5500</name>
</gene>
<evidence type="ECO:0000313" key="2">
    <source>
        <dbReference type="EMBL" id="CAL1705607.1"/>
    </source>
</evidence>
<evidence type="ECO:0000313" key="3">
    <source>
        <dbReference type="Proteomes" id="UP001497453"/>
    </source>
</evidence>
<accession>A0ABP1DEM9</accession>
<organism evidence="2 3">
    <name type="scientific">Somion occarium</name>
    <dbReference type="NCBI Taxonomy" id="3059160"/>
    <lineage>
        <taxon>Eukaryota</taxon>
        <taxon>Fungi</taxon>
        <taxon>Dikarya</taxon>
        <taxon>Basidiomycota</taxon>
        <taxon>Agaricomycotina</taxon>
        <taxon>Agaricomycetes</taxon>
        <taxon>Polyporales</taxon>
        <taxon>Cerrenaceae</taxon>
        <taxon>Somion</taxon>
    </lineage>
</organism>
<keyword evidence="3" id="KW-1185">Reference proteome</keyword>
<feature type="compositionally biased region" description="Basic residues" evidence="1">
    <location>
        <begin position="363"/>
        <end position="372"/>
    </location>
</feature>
<proteinExistence type="predicted"/>
<name>A0ABP1DEM9_9APHY</name>
<feature type="region of interest" description="Disordered" evidence="1">
    <location>
        <begin position="353"/>
        <end position="401"/>
    </location>
</feature>
<dbReference type="Proteomes" id="UP001497453">
    <property type="component" value="Chromosome 3"/>
</dbReference>